<dbReference type="AlphaFoldDB" id="A0A936ZPK6"/>
<evidence type="ECO:0000256" key="3">
    <source>
        <dbReference type="RuleBase" id="RU003719"/>
    </source>
</evidence>
<dbReference type="Proteomes" id="UP000613011">
    <property type="component" value="Unassembled WGS sequence"/>
</dbReference>
<dbReference type="InterPro" id="IPR006139">
    <property type="entry name" value="D-isomer_2_OHA_DH_cat_dom"/>
</dbReference>
<evidence type="ECO:0008006" key="8">
    <source>
        <dbReference type="Google" id="ProtNLM"/>
    </source>
</evidence>
<feature type="domain" description="D-isomer specific 2-hydroxyacid dehydrogenase NAD-binding" evidence="5">
    <location>
        <begin position="143"/>
        <end position="313"/>
    </location>
</feature>
<dbReference type="GO" id="GO:0005829">
    <property type="term" value="C:cytosol"/>
    <property type="evidence" value="ECO:0007669"/>
    <property type="project" value="TreeGrafter"/>
</dbReference>
<evidence type="ECO:0000256" key="1">
    <source>
        <dbReference type="ARBA" id="ARBA00023002"/>
    </source>
</evidence>
<dbReference type="InterPro" id="IPR036291">
    <property type="entry name" value="NAD(P)-bd_dom_sf"/>
</dbReference>
<evidence type="ECO:0000256" key="2">
    <source>
        <dbReference type="ARBA" id="ARBA00023027"/>
    </source>
</evidence>
<dbReference type="InterPro" id="IPR006140">
    <property type="entry name" value="D-isomer_DH_NAD-bd"/>
</dbReference>
<feature type="domain" description="D-isomer specific 2-hydroxyacid dehydrogenase catalytic" evidence="4">
    <location>
        <begin position="72"/>
        <end position="343"/>
    </location>
</feature>
<name>A0A936ZPK6_9BURK</name>
<evidence type="ECO:0000313" key="7">
    <source>
        <dbReference type="Proteomes" id="UP000613011"/>
    </source>
</evidence>
<evidence type="ECO:0000259" key="4">
    <source>
        <dbReference type="Pfam" id="PF00389"/>
    </source>
</evidence>
<dbReference type="GO" id="GO:0051287">
    <property type="term" value="F:NAD binding"/>
    <property type="evidence" value="ECO:0007669"/>
    <property type="project" value="InterPro"/>
</dbReference>
<proteinExistence type="inferred from homology"/>
<dbReference type="SUPFAM" id="SSF52283">
    <property type="entry name" value="Formate/glycerate dehydrogenase catalytic domain-like"/>
    <property type="match status" value="1"/>
</dbReference>
<dbReference type="GO" id="GO:0016618">
    <property type="term" value="F:hydroxypyruvate reductase [NAD(P)H] activity"/>
    <property type="evidence" value="ECO:0007669"/>
    <property type="project" value="TreeGrafter"/>
</dbReference>
<protein>
    <recommendedName>
        <fullName evidence="8">Hydroxyacid dehydrogenase</fullName>
    </recommendedName>
</protein>
<dbReference type="PANTHER" id="PTHR10996">
    <property type="entry name" value="2-HYDROXYACID DEHYDROGENASE-RELATED"/>
    <property type="match status" value="1"/>
</dbReference>
<keyword evidence="1 3" id="KW-0560">Oxidoreductase</keyword>
<dbReference type="SUPFAM" id="SSF51735">
    <property type="entry name" value="NAD(P)-binding Rossmann-fold domains"/>
    <property type="match status" value="1"/>
</dbReference>
<evidence type="ECO:0000313" key="6">
    <source>
        <dbReference type="EMBL" id="MBL0421098.1"/>
    </source>
</evidence>
<comment type="caution">
    <text evidence="6">The sequence shown here is derived from an EMBL/GenBank/DDBJ whole genome shotgun (WGS) entry which is preliminary data.</text>
</comment>
<dbReference type="EMBL" id="JAEQNA010000004">
    <property type="protein sequence ID" value="MBL0421098.1"/>
    <property type="molecule type" value="Genomic_DNA"/>
</dbReference>
<organism evidence="6 7">
    <name type="scientific">Ramlibacter aurantiacus</name>
    <dbReference type="NCBI Taxonomy" id="2801330"/>
    <lineage>
        <taxon>Bacteria</taxon>
        <taxon>Pseudomonadati</taxon>
        <taxon>Pseudomonadota</taxon>
        <taxon>Betaproteobacteria</taxon>
        <taxon>Burkholderiales</taxon>
        <taxon>Comamonadaceae</taxon>
        <taxon>Ramlibacter</taxon>
    </lineage>
</organism>
<reference evidence="6" key="1">
    <citation type="submission" date="2021-01" db="EMBL/GenBank/DDBJ databases">
        <title>Ramlibacter sp. strain AW1 16S ribosomal RNA gene Genome sequencing and assembly.</title>
        <authorList>
            <person name="Kang M."/>
        </authorList>
    </citation>
    <scope>NUCLEOTIDE SEQUENCE</scope>
    <source>
        <strain evidence="6">AW1</strain>
    </source>
</reference>
<dbReference type="InterPro" id="IPR050223">
    <property type="entry name" value="D-isomer_2-hydroxyacid_DH"/>
</dbReference>
<comment type="similarity">
    <text evidence="3">Belongs to the D-isomer specific 2-hydroxyacid dehydrogenase family.</text>
</comment>
<sequence length="372" mass="39379">MAGSITKGRPALLPGSPPPLSNDAAFRGGRVAVCGSLAHLDPLLDGLCEALRDAGHAFDRLPSHHELLAQPALLAACDVIAGFGNMPISAQVMDRAPRLRGVVSCVSGTDGFDLDAASARAIIVAHAPTEENARSMAEAATLLLLQLLYDLDGTRDNLRHDRPRPNPVRARMLNGKTVGLVGWGRIAQIVASLLQPWGVELLVSSRRGTGVDVPAHARAVELDTLLERSDAVCVLAGAEANAPPLVDRAGLARMKSDAFLINLSRGSNVDEPALVEALRERRIAGAALDVFATEPLPLDSPLRQLPHVILTPHHVGHTREGDASLLPALVENVLALLRGQVPPMVRNRAAVDAWQARWGRQALVPATTGASR</sequence>
<accession>A0A936ZPK6</accession>
<dbReference type="Gene3D" id="3.40.50.720">
    <property type="entry name" value="NAD(P)-binding Rossmann-like Domain"/>
    <property type="match status" value="2"/>
</dbReference>
<keyword evidence="2" id="KW-0520">NAD</keyword>
<dbReference type="Pfam" id="PF00389">
    <property type="entry name" value="2-Hacid_dh"/>
    <property type="match status" value="1"/>
</dbReference>
<evidence type="ECO:0000259" key="5">
    <source>
        <dbReference type="Pfam" id="PF02826"/>
    </source>
</evidence>
<gene>
    <name evidence="6" type="ORF">JI739_12135</name>
</gene>
<keyword evidence="7" id="KW-1185">Reference proteome</keyword>
<dbReference type="GO" id="GO:0030267">
    <property type="term" value="F:glyoxylate reductase (NADPH) activity"/>
    <property type="evidence" value="ECO:0007669"/>
    <property type="project" value="TreeGrafter"/>
</dbReference>
<dbReference type="Pfam" id="PF02826">
    <property type="entry name" value="2-Hacid_dh_C"/>
    <property type="match status" value="1"/>
</dbReference>
<dbReference type="PANTHER" id="PTHR10996:SF178">
    <property type="entry name" value="2-HYDROXYACID DEHYDROGENASE YGL185C-RELATED"/>
    <property type="match status" value="1"/>
</dbReference>